<name>A0A0G0JTH3_9BACT</name>
<evidence type="ECO:0000259" key="1">
    <source>
        <dbReference type="Pfam" id="PF05050"/>
    </source>
</evidence>
<dbReference type="NCBIfam" id="TIGR01444">
    <property type="entry name" value="fkbM_fam"/>
    <property type="match status" value="1"/>
</dbReference>
<dbReference type="InterPro" id="IPR029063">
    <property type="entry name" value="SAM-dependent_MTases_sf"/>
</dbReference>
<feature type="domain" description="Methyltransferase FkbM" evidence="1">
    <location>
        <begin position="53"/>
        <end position="198"/>
    </location>
</feature>
<dbReference type="Pfam" id="PF05050">
    <property type="entry name" value="Methyltransf_21"/>
    <property type="match status" value="1"/>
</dbReference>
<dbReference type="AlphaFoldDB" id="A0A0G0JTH3"/>
<gene>
    <name evidence="2" type="ORF">US86_C0006G0045</name>
</gene>
<accession>A0A0G0JTH3</accession>
<keyword evidence="2" id="KW-0808">Transferase</keyword>
<dbReference type="InterPro" id="IPR006342">
    <property type="entry name" value="FkbM_mtfrase"/>
</dbReference>
<dbReference type="SUPFAM" id="SSF53335">
    <property type="entry name" value="S-adenosyl-L-methionine-dependent methyltransferases"/>
    <property type="match status" value="1"/>
</dbReference>
<dbReference type="Gene3D" id="3.40.50.150">
    <property type="entry name" value="Vaccinia Virus protein VP39"/>
    <property type="match status" value="1"/>
</dbReference>
<evidence type="ECO:0000313" key="3">
    <source>
        <dbReference type="Proteomes" id="UP000034235"/>
    </source>
</evidence>
<evidence type="ECO:0000313" key="2">
    <source>
        <dbReference type="EMBL" id="KKQ66365.1"/>
    </source>
</evidence>
<keyword evidence="2" id="KW-0489">Methyltransferase</keyword>
<dbReference type="GO" id="GO:0032259">
    <property type="term" value="P:methylation"/>
    <property type="evidence" value="ECO:0007669"/>
    <property type="project" value="UniProtKB-KW"/>
</dbReference>
<organism evidence="2 3">
    <name type="scientific">Candidatus Daviesbacteria bacterium GW2011_GWA2_38_24</name>
    <dbReference type="NCBI Taxonomy" id="1618422"/>
    <lineage>
        <taxon>Bacteria</taxon>
        <taxon>Candidatus Daviesiibacteriota</taxon>
    </lineage>
</organism>
<proteinExistence type="predicted"/>
<dbReference type="Proteomes" id="UP000034235">
    <property type="component" value="Unassembled WGS sequence"/>
</dbReference>
<dbReference type="GO" id="GO:0008168">
    <property type="term" value="F:methyltransferase activity"/>
    <property type="evidence" value="ECO:0007669"/>
    <property type="project" value="UniProtKB-KW"/>
</dbReference>
<comment type="caution">
    <text evidence="2">The sequence shown here is derived from an EMBL/GenBank/DDBJ whole genome shotgun (WGS) entry which is preliminary data.</text>
</comment>
<sequence length="217" mass="25319">MRRNMYDIVKYEGFVGLLQRLRKKNRYHLWHNVFPNGEIRYQYCLNPDSTVIDVGGYNGDWAARIHEKFGCTVRIFEPVQEFAERIKKRFSGNPNIIVERYGLGAENGTVTITKMEDSSSSFCVGKHQEIVQLRKASEVLTERSIDLMKINIEGGEYQLLLNLLDEGIAQRIGNIQVQFHEFVPGASKFVQEIRNRLTETHSLLYKVDYVLEDWQRK</sequence>
<reference evidence="2 3" key="1">
    <citation type="journal article" date="2015" name="Nature">
        <title>rRNA introns, odd ribosomes, and small enigmatic genomes across a large radiation of phyla.</title>
        <authorList>
            <person name="Brown C.T."/>
            <person name="Hug L.A."/>
            <person name="Thomas B.C."/>
            <person name="Sharon I."/>
            <person name="Castelle C.J."/>
            <person name="Singh A."/>
            <person name="Wilkins M.J."/>
            <person name="Williams K.H."/>
            <person name="Banfield J.F."/>
        </authorList>
    </citation>
    <scope>NUCLEOTIDE SEQUENCE [LARGE SCALE GENOMIC DNA]</scope>
</reference>
<protein>
    <submittedName>
        <fullName evidence="2">Methyltransferase FkbM family</fullName>
    </submittedName>
</protein>
<dbReference type="EMBL" id="LBUP01000006">
    <property type="protein sequence ID" value="KKQ66365.1"/>
    <property type="molecule type" value="Genomic_DNA"/>
</dbReference>